<dbReference type="AlphaFoldDB" id="A0A811VC04"/>
<reference evidence="2" key="1">
    <citation type="submission" date="2020-11" db="EMBL/GenBank/DDBJ databases">
        <authorList>
            <person name="Whitehead M."/>
        </authorList>
    </citation>
    <scope>NUCLEOTIDE SEQUENCE</scope>
    <source>
        <strain evidence="2">EGII</strain>
    </source>
</reference>
<gene>
    <name evidence="2" type="ORF">CCAP1982_LOCUS20880</name>
</gene>
<dbReference type="Proteomes" id="UP000606786">
    <property type="component" value="Unassembled WGS sequence"/>
</dbReference>
<sequence length="89" mass="9966">MCGCFSPYTTLLPLLLPLLFYYFFPTHSYLLAGIRCKITPTTIATSQVKESACQGVAEGCANVSGRKVKQQQRQQRAPECMLLQVEETF</sequence>
<evidence type="ECO:0000313" key="2">
    <source>
        <dbReference type="EMBL" id="CAD7012777.1"/>
    </source>
</evidence>
<dbReference type="EMBL" id="CAJHJT010000056">
    <property type="protein sequence ID" value="CAD7012777.1"/>
    <property type="molecule type" value="Genomic_DNA"/>
</dbReference>
<keyword evidence="1" id="KW-1133">Transmembrane helix</keyword>
<accession>A0A811VC04</accession>
<keyword evidence="1" id="KW-0812">Transmembrane</keyword>
<feature type="transmembrane region" description="Helical" evidence="1">
    <location>
        <begin position="6"/>
        <end position="24"/>
    </location>
</feature>
<comment type="caution">
    <text evidence="2">The sequence shown here is derived from an EMBL/GenBank/DDBJ whole genome shotgun (WGS) entry which is preliminary data.</text>
</comment>
<evidence type="ECO:0000313" key="3">
    <source>
        <dbReference type="Proteomes" id="UP000606786"/>
    </source>
</evidence>
<protein>
    <submittedName>
        <fullName evidence="2">(Mediterranean fruit fly) hypothetical protein</fullName>
    </submittedName>
</protein>
<keyword evidence="1" id="KW-0472">Membrane</keyword>
<evidence type="ECO:0000256" key="1">
    <source>
        <dbReference type="SAM" id="Phobius"/>
    </source>
</evidence>
<keyword evidence="3" id="KW-1185">Reference proteome</keyword>
<proteinExistence type="predicted"/>
<organism evidence="2 3">
    <name type="scientific">Ceratitis capitata</name>
    <name type="common">Mediterranean fruit fly</name>
    <name type="synonym">Tephritis capitata</name>
    <dbReference type="NCBI Taxonomy" id="7213"/>
    <lineage>
        <taxon>Eukaryota</taxon>
        <taxon>Metazoa</taxon>
        <taxon>Ecdysozoa</taxon>
        <taxon>Arthropoda</taxon>
        <taxon>Hexapoda</taxon>
        <taxon>Insecta</taxon>
        <taxon>Pterygota</taxon>
        <taxon>Neoptera</taxon>
        <taxon>Endopterygota</taxon>
        <taxon>Diptera</taxon>
        <taxon>Brachycera</taxon>
        <taxon>Muscomorpha</taxon>
        <taxon>Tephritoidea</taxon>
        <taxon>Tephritidae</taxon>
        <taxon>Ceratitis</taxon>
        <taxon>Ceratitis</taxon>
    </lineage>
</organism>
<name>A0A811VC04_CERCA</name>